<keyword evidence="5" id="KW-0560">Oxidoreductase</keyword>
<keyword evidence="8" id="KW-1185">Reference proteome</keyword>
<dbReference type="Gene3D" id="3.30.465.10">
    <property type="match status" value="1"/>
</dbReference>
<dbReference type="Gene3D" id="3.30.43.10">
    <property type="entry name" value="Uridine Diphospho-n-acetylenolpyruvylglucosamine Reductase, domain 2"/>
    <property type="match status" value="1"/>
</dbReference>
<evidence type="ECO:0000256" key="2">
    <source>
        <dbReference type="ARBA" id="ARBA00005466"/>
    </source>
</evidence>
<dbReference type="GO" id="GO:0071949">
    <property type="term" value="F:FAD binding"/>
    <property type="evidence" value="ECO:0007669"/>
    <property type="project" value="InterPro"/>
</dbReference>
<proteinExistence type="inferred from homology"/>
<dbReference type="InterPro" id="IPR036318">
    <property type="entry name" value="FAD-bd_PCMH-like_sf"/>
</dbReference>
<evidence type="ECO:0000256" key="5">
    <source>
        <dbReference type="ARBA" id="ARBA00023002"/>
    </source>
</evidence>
<keyword evidence="3" id="KW-0285">Flavoprotein</keyword>
<dbReference type="PANTHER" id="PTHR42973">
    <property type="entry name" value="BINDING OXIDOREDUCTASE, PUTATIVE (AFU_ORTHOLOGUE AFUA_1G17690)-RELATED"/>
    <property type="match status" value="1"/>
</dbReference>
<evidence type="ECO:0000256" key="4">
    <source>
        <dbReference type="ARBA" id="ARBA00022827"/>
    </source>
</evidence>
<dbReference type="GO" id="GO:0016491">
    <property type="term" value="F:oxidoreductase activity"/>
    <property type="evidence" value="ECO:0007669"/>
    <property type="project" value="UniProtKB-KW"/>
</dbReference>
<keyword evidence="4" id="KW-0274">FAD</keyword>
<reference evidence="7" key="1">
    <citation type="journal article" date="2021" name="New Phytol.">
        <title>Evolutionary innovations through gain and loss of genes in the ectomycorrhizal Boletales.</title>
        <authorList>
            <person name="Wu G."/>
            <person name="Miyauchi S."/>
            <person name="Morin E."/>
            <person name="Kuo A."/>
            <person name="Drula E."/>
            <person name="Varga T."/>
            <person name="Kohler A."/>
            <person name="Feng B."/>
            <person name="Cao Y."/>
            <person name="Lipzen A."/>
            <person name="Daum C."/>
            <person name="Hundley H."/>
            <person name="Pangilinan J."/>
            <person name="Johnson J."/>
            <person name="Barry K."/>
            <person name="LaButti K."/>
            <person name="Ng V."/>
            <person name="Ahrendt S."/>
            <person name="Min B."/>
            <person name="Choi I.G."/>
            <person name="Park H."/>
            <person name="Plett J.M."/>
            <person name="Magnuson J."/>
            <person name="Spatafora J.W."/>
            <person name="Nagy L.G."/>
            <person name="Henrissat B."/>
            <person name="Grigoriev I.V."/>
            <person name="Yang Z.L."/>
            <person name="Xu J."/>
            <person name="Martin F.M."/>
        </authorList>
    </citation>
    <scope>NUCLEOTIDE SEQUENCE</scope>
    <source>
        <strain evidence="7">KKN 215</strain>
    </source>
</reference>
<accession>A0A8K0XM76</accession>
<dbReference type="InterPro" id="IPR006094">
    <property type="entry name" value="Oxid_FAD_bind_N"/>
</dbReference>
<organism evidence="7 8">
    <name type="scientific">Cristinia sonorae</name>
    <dbReference type="NCBI Taxonomy" id="1940300"/>
    <lineage>
        <taxon>Eukaryota</taxon>
        <taxon>Fungi</taxon>
        <taxon>Dikarya</taxon>
        <taxon>Basidiomycota</taxon>
        <taxon>Agaricomycotina</taxon>
        <taxon>Agaricomycetes</taxon>
        <taxon>Agaricomycetidae</taxon>
        <taxon>Agaricales</taxon>
        <taxon>Pleurotineae</taxon>
        <taxon>Stephanosporaceae</taxon>
        <taxon>Cristinia</taxon>
    </lineage>
</organism>
<dbReference type="InterPro" id="IPR050416">
    <property type="entry name" value="FAD-linked_Oxidoreductase"/>
</dbReference>
<dbReference type="InterPro" id="IPR016169">
    <property type="entry name" value="FAD-bd_PCMH_sub2"/>
</dbReference>
<evidence type="ECO:0000256" key="3">
    <source>
        <dbReference type="ARBA" id="ARBA00022630"/>
    </source>
</evidence>
<dbReference type="PANTHER" id="PTHR42973:SF39">
    <property type="entry name" value="FAD-BINDING PCMH-TYPE DOMAIN-CONTAINING PROTEIN"/>
    <property type="match status" value="1"/>
</dbReference>
<evidence type="ECO:0000256" key="1">
    <source>
        <dbReference type="ARBA" id="ARBA00001974"/>
    </source>
</evidence>
<dbReference type="InterPro" id="IPR016167">
    <property type="entry name" value="FAD-bd_PCMH_sub1"/>
</dbReference>
<dbReference type="Gene3D" id="3.40.462.20">
    <property type="match status" value="1"/>
</dbReference>
<name>A0A8K0XM76_9AGAR</name>
<dbReference type="SUPFAM" id="SSF56176">
    <property type="entry name" value="FAD-binding/transporter-associated domain-like"/>
    <property type="match status" value="1"/>
</dbReference>
<dbReference type="PROSITE" id="PS51387">
    <property type="entry name" value="FAD_PCMH"/>
    <property type="match status" value="1"/>
</dbReference>
<comment type="cofactor">
    <cofactor evidence="1">
        <name>FAD</name>
        <dbReference type="ChEBI" id="CHEBI:57692"/>
    </cofactor>
</comment>
<dbReference type="Proteomes" id="UP000813824">
    <property type="component" value="Unassembled WGS sequence"/>
</dbReference>
<gene>
    <name evidence="7" type="ORF">BXZ70DRAFT_438022</name>
</gene>
<sequence>MSWRESVGCDVTPQEERVANDTVAAHGLDLLHTTSRKRRISTSVEGPLQITNVKKYVCTFGFQIVASLTVMSNFDIFRRRFKGDVVSPEDSGYAQVINRYAALKVGRITAVAFPKDPKDVSFAIGYAQAVDLQIVHHGGGHSANVAGASFEERGILVIDLTRYLNNVWVDAKKKLVYAQGGANWRSVDCSSTPHALAAVAGNVSEVEIGGLIKASGYGWLSGAHGSVANNLVQVTVVTGGGDLMVSNELEHHDLFQSIREGLPGLGVVTEFVMKLHPQGRKVFAGRVLFGIDTCEKISAFLGVWWPTASTQEGMTVGLNRTASGQTVIVCFVFYNGSETDGRQVYKDLFDIGPISDWATEIPYEQLNGMTNTTSMQCFFTKRLRTKPPSEIFFNAGFCSQFATVVSRTSHEVVLTQHYIPGKTNGTRPSFMPHHHSRESVLLLVHWRENTSKEEQAKEIARALESL</sequence>
<evidence type="ECO:0000259" key="6">
    <source>
        <dbReference type="PROSITE" id="PS51387"/>
    </source>
</evidence>
<dbReference type="AlphaFoldDB" id="A0A8K0XM76"/>
<comment type="caution">
    <text evidence="7">The sequence shown here is derived from an EMBL/GenBank/DDBJ whole genome shotgun (WGS) entry which is preliminary data.</text>
</comment>
<evidence type="ECO:0000313" key="7">
    <source>
        <dbReference type="EMBL" id="KAH8093073.1"/>
    </source>
</evidence>
<comment type="similarity">
    <text evidence="2">Belongs to the oxygen-dependent FAD-linked oxidoreductase family.</text>
</comment>
<protein>
    <submittedName>
        <fullName evidence="7">FAD-binding domain-containing protein</fullName>
    </submittedName>
</protein>
<dbReference type="OrthoDB" id="415825at2759"/>
<dbReference type="EMBL" id="JAEVFJ010000030">
    <property type="protein sequence ID" value="KAH8093073.1"/>
    <property type="molecule type" value="Genomic_DNA"/>
</dbReference>
<dbReference type="InterPro" id="IPR016166">
    <property type="entry name" value="FAD-bd_PCMH"/>
</dbReference>
<dbReference type="Pfam" id="PF01565">
    <property type="entry name" value="FAD_binding_4"/>
    <property type="match status" value="1"/>
</dbReference>
<evidence type="ECO:0000313" key="8">
    <source>
        <dbReference type="Proteomes" id="UP000813824"/>
    </source>
</evidence>
<feature type="domain" description="FAD-binding PCMH-type" evidence="6">
    <location>
        <begin position="103"/>
        <end position="278"/>
    </location>
</feature>